<proteinExistence type="predicted"/>
<sequence>MDILSPYSLFSIPSGGGSMTIGSFSSNVSQKPPWAKQFVIVSADIRFQAPGTLKSPQMCPYKWGDKFHEHQSFTLVENEGLDNYLIQN</sequence>
<name>A0A4Y2CW49_ARAVE</name>
<evidence type="ECO:0000313" key="2">
    <source>
        <dbReference type="Proteomes" id="UP000499080"/>
    </source>
</evidence>
<dbReference type="AlphaFoldDB" id="A0A4Y2CW49"/>
<accession>A0A4Y2CW49</accession>
<dbReference type="Proteomes" id="UP000499080">
    <property type="component" value="Unassembled WGS sequence"/>
</dbReference>
<dbReference type="EMBL" id="BGPR01000255">
    <property type="protein sequence ID" value="GBM08319.1"/>
    <property type="molecule type" value="Genomic_DNA"/>
</dbReference>
<reference evidence="1 2" key="1">
    <citation type="journal article" date="2019" name="Sci. Rep.">
        <title>Orb-weaving spider Araneus ventricosus genome elucidates the spidroin gene catalogue.</title>
        <authorList>
            <person name="Kono N."/>
            <person name="Nakamura H."/>
            <person name="Ohtoshi R."/>
            <person name="Moran D.A.P."/>
            <person name="Shinohara A."/>
            <person name="Yoshida Y."/>
            <person name="Fujiwara M."/>
            <person name="Mori M."/>
            <person name="Tomita M."/>
            <person name="Arakawa K."/>
        </authorList>
    </citation>
    <scope>NUCLEOTIDE SEQUENCE [LARGE SCALE GENOMIC DNA]</scope>
</reference>
<gene>
    <name evidence="1" type="ORF">AVEN_101444_1</name>
</gene>
<organism evidence="1 2">
    <name type="scientific">Araneus ventricosus</name>
    <name type="common">Orbweaver spider</name>
    <name type="synonym">Epeira ventricosa</name>
    <dbReference type="NCBI Taxonomy" id="182803"/>
    <lineage>
        <taxon>Eukaryota</taxon>
        <taxon>Metazoa</taxon>
        <taxon>Ecdysozoa</taxon>
        <taxon>Arthropoda</taxon>
        <taxon>Chelicerata</taxon>
        <taxon>Arachnida</taxon>
        <taxon>Araneae</taxon>
        <taxon>Araneomorphae</taxon>
        <taxon>Entelegynae</taxon>
        <taxon>Araneoidea</taxon>
        <taxon>Araneidae</taxon>
        <taxon>Araneus</taxon>
    </lineage>
</organism>
<comment type="caution">
    <text evidence="1">The sequence shown here is derived from an EMBL/GenBank/DDBJ whole genome shotgun (WGS) entry which is preliminary data.</text>
</comment>
<keyword evidence="2" id="KW-1185">Reference proteome</keyword>
<protein>
    <submittedName>
        <fullName evidence="1">Uncharacterized protein</fullName>
    </submittedName>
</protein>
<evidence type="ECO:0000313" key="1">
    <source>
        <dbReference type="EMBL" id="GBM08319.1"/>
    </source>
</evidence>